<dbReference type="EMBL" id="JH669085">
    <property type="protein sequence ID" value="KAG6464067.1"/>
    <property type="molecule type" value="Genomic_DNA"/>
</dbReference>
<organism evidence="2 3">
    <name type="scientific">Manduca sexta</name>
    <name type="common">Tobacco hawkmoth</name>
    <name type="synonym">Tobacco hornworm</name>
    <dbReference type="NCBI Taxonomy" id="7130"/>
    <lineage>
        <taxon>Eukaryota</taxon>
        <taxon>Metazoa</taxon>
        <taxon>Ecdysozoa</taxon>
        <taxon>Arthropoda</taxon>
        <taxon>Hexapoda</taxon>
        <taxon>Insecta</taxon>
        <taxon>Pterygota</taxon>
        <taxon>Neoptera</taxon>
        <taxon>Endopterygota</taxon>
        <taxon>Lepidoptera</taxon>
        <taxon>Glossata</taxon>
        <taxon>Ditrysia</taxon>
        <taxon>Bombycoidea</taxon>
        <taxon>Sphingidae</taxon>
        <taxon>Sphinginae</taxon>
        <taxon>Sphingini</taxon>
        <taxon>Manduca</taxon>
    </lineage>
</organism>
<keyword evidence="1" id="KW-1133">Transmembrane helix</keyword>
<dbReference type="InterPro" id="IPR052728">
    <property type="entry name" value="O2_lipid_transport_reg"/>
</dbReference>
<dbReference type="PANTHER" id="PTHR11161">
    <property type="entry name" value="O-ACYLTRANSFERASE"/>
    <property type="match status" value="1"/>
</dbReference>
<dbReference type="Proteomes" id="UP000791440">
    <property type="component" value="Unassembled WGS sequence"/>
</dbReference>
<feature type="transmembrane region" description="Helical" evidence="1">
    <location>
        <begin position="12"/>
        <end position="32"/>
    </location>
</feature>
<name>A0A921ZTU0_MANSE</name>
<evidence type="ECO:0000256" key="1">
    <source>
        <dbReference type="SAM" id="Phobius"/>
    </source>
</evidence>
<feature type="transmembrane region" description="Helical" evidence="1">
    <location>
        <begin position="228"/>
        <end position="248"/>
    </location>
</feature>
<gene>
    <name evidence="2" type="ORF">O3G_MSEX014250</name>
</gene>
<accession>A0A921ZTU0</accession>
<keyword evidence="1" id="KW-0812">Transmembrane</keyword>
<keyword evidence="3" id="KW-1185">Reference proteome</keyword>
<keyword evidence="1" id="KW-0472">Membrane</keyword>
<feature type="transmembrane region" description="Helical" evidence="1">
    <location>
        <begin position="39"/>
        <end position="59"/>
    </location>
</feature>
<comment type="caution">
    <text evidence="2">The sequence shown here is derived from an EMBL/GenBank/DDBJ whole genome shotgun (WGS) entry which is preliminary data.</text>
</comment>
<reference evidence="2" key="2">
    <citation type="submission" date="2020-12" db="EMBL/GenBank/DDBJ databases">
        <authorList>
            <person name="Kanost M."/>
        </authorList>
    </citation>
    <scope>NUCLEOTIDE SEQUENCE</scope>
</reference>
<protein>
    <submittedName>
        <fullName evidence="2">Uncharacterized protein</fullName>
    </submittedName>
</protein>
<evidence type="ECO:0000313" key="3">
    <source>
        <dbReference type="Proteomes" id="UP000791440"/>
    </source>
</evidence>
<evidence type="ECO:0000313" key="2">
    <source>
        <dbReference type="EMBL" id="KAG6464067.1"/>
    </source>
</evidence>
<feature type="transmembrane region" description="Helical" evidence="1">
    <location>
        <begin position="151"/>
        <end position="174"/>
    </location>
</feature>
<sequence>MITNRKLISSLRFLAVDMQLYILASFLTLALAPLKQRVLPIYAALFFGSCVLISGISYIQDWKSMLYIANPESIKEVLYNSPSFQGLYTSPLGGLPACIMGLYIAHLHYYMHESGYKISANKVLNVIHNWMIPVYIAWLISGLYIRTVTSHAFTAAYTGIERCIFCIICATQIIGSINIDSHIRRFFAWSKWDTFARMSLPVMMVHWCVNTLIAVPRPYTTFSSGFDIAVDAVATAVMSYTIAVPISVMVELPMQKFLDCVIIKNIQSSTKQ</sequence>
<reference evidence="2" key="1">
    <citation type="journal article" date="2016" name="Insect Biochem. Mol. Biol.">
        <title>Multifaceted biological insights from a draft genome sequence of the tobacco hornworm moth, Manduca sexta.</title>
        <authorList>
            <person name="Kanost M.R."/>
            <person name="Arrese E.L."/>
            <person name="Cao X."/>
            <person name="Chen Y.R."/>
            <person name="Chellapilla S."/>
            <person name="Goldsmith M.R."/>
            <person name="Grosse-Wilde E."/>
            <person name="Heckel D.G."/>
            <person name="Herndon N."/>
            <person name="Jiang H."/>
            <person name="Papanicolaou A."/>
            <person name="Qu J."/>
            <person name="Soulages J.L."/>
            <person name="Vogel H."/>
            <person name="Walters J."/>
            <person name="Waterhouse R.M."/>
            <person name="Ahn S.J."/>
            <person name="Almeida F.C."/>
            <person name="An C."/>
            <person name="Aqrawi P."/>
            <person name="Bretschneider A."/>
            <person name="Bryant W.B."/>
            <person name="Bucks S."/>
            <person name="Chao H."/>
            <person name="Chevignon G."/>
            <person name="Christen J.M."/>
            <person name="Clarke D.F."/>
            <person name="Dittmer N.T."/>
            <person name="Ferguson L.C.F."/>
            <person name="Garavelou S."/>
            <person name="Gordon K.H.J."/>
            <person name="Gunaratna R.T."/>
            <person name="Han Y."/>
            <person name="Hauser F."/>
            <person name="He Y."/>
            <person name="Heidel-Fischer H."/>
            <person name="Hirsh A."/>
            <person name="Hu Y."/>
            <person name="Jiang H."/>
            <person name="Kalra D."/>
            <person name="Klinner C."/>
            <person name="Konig C."/>
            <person name="Kovar C."/>
            <person name="Kroll A.R."/>
            <person name="Kuwar S.S."/>
            <person name="Lee S.L."/>
            <person name="Lehman R."/>
            <person name="Li K."/>
            <person name="Li Z."/>
            <person name="Liang H."/>
            <person name="Lovelace S."/>
            <person name="Lu Z."/>
            <person name="Mansfield J.H."/>
            <person name="McCulloch K.J."/>
            <person name="Mathew T."/>
            <person name="Morton B."/>
            <person name="Muzny D.M."/>
            <person name="Neunemann D."/>
            <person name="Ongeri F."/>
            <person name="Pauchet Y."/>
            <person name="Pu L.L."/>
            <person name="Pyrousis I."/>
            <person name="Rao X.J."/>
            <person name="Redding A."/>
            <person name="Roesel C."/>
            <person name="Sanchez-Gracia A."/>
            <person name="Schaack S."/>
            <person name="Shukla A."/>
            <person name="Tetreau G."/>
            <person name="Wang Y."/>
            <person name="Xiong G.H."/>
            <person name="Traut W."/>
            <person name="Walsh T.K."/>
            <person name="Worley K.C."/>
            <person name="Wu D."/>
            <person name="Wu W."/>
            <person name="Wu Y.Q."/>
            <person name="Zhang X."/>
            <person name="Zou Z."/>
            <person name="Zucker H."/>
            <person name="Briscoe A.D."/>
            <person name="Burmester T."/>
            <person name="Clem R.J."/>
            <person name="Feyereisen R."/>
            <person name="Grimmelikhuijzen C.J.P."/>
            <person name="Hamodrakas S.J."/>
            <person name="Hansson B.S."/>
            <person name="Huguet E."/>
            <person name="Jermiin L.S."/>
            <person name="Lan Q."/>
            <person name="Lehman H.K."/>
            <person name="Lorenzen M."/>
            <person name="Merzendorfer H."/>
            <person name="Michalopoulos I."/>
            <person name="Morton D.B."/>
            <person name="Muthukrishnan S."/>
            <person name="Oakeshott J.G."/>
            <person name="Palmer W."/>
            <person name="Park Y."/>
            <person name="Passarelli A.L."/>
            <person name="Rozas J."/>
            <person name="Schwartz L.M."/>
            <person name="Smith W."/>
            <person name="Southgate A."/>
            <person name="Vilcinskas A."/>
            <person name="Vogt R."/>
            <person name="Wang P."/>
            <person name="Werren J."/>
            <person name="Yu X.Q."/>
            <person name="Zhou J.J."/>
            <person name="Brown S.J."/>
            <person name="Scherer S.E."/>
            <person name="Richards S."/>
            <person name="Blissard G.W."/>
        </authorList>
    </citation>
    <scope>NUCLEOTIDE SEQUENCE</scope>
</reference>
<feature type="transmembrane region" description="Helical" evidence="1">
    <location>
        <begin position="92"/>
        <end position="111"/>
    </location>
</feature>
<feature type="transmembrane region" description="Helical" evidence="1">
    <location>
        <begin position="123"/>
        <end position="145"/>
    </location>
</feature>
<dbReference type="AlphaFoldDB" id="A0A921ZTU0"/>
<feature type="transmembrane region" description="Helical" evidence="1">
    <location>
        <begin position="195"/>
        <end position="216"/>
    </location>
</feature>
<dbReference type="PANTHER" id="PTHR11161:SF72">
    <property type="entry name" value="FI21449P1"/>
    <property type="match status" value="1"/>
</dbReference>
<proteinExistence type="predicted"/>